<evidence type="ECO:0000313" key="6">
    <source>
        <dbReference type="EMBL" id="CAH3117872.1"/>
    </source>
</evidence>
<feature type="compositionally biased region" description="Basic and acidic residues" evidence="4">
    <location>
        <begin position="938"/>
        <end position="953"/>
    </location>
</feature>
<evidence type="ECO:0000256" key="1">
    <source>
        <dbReference type="ARBA" id="ARBA00022679"/>
    </source>
</evidence>
<dbReference type="Gene3D" id="3.30.559.30">
    <property type="entry name" value="Nonribosomal peptide synthetase, condensation domain"/>
    <property type="match status" value="1"/>
</dbReference>
<dbReference type="SUPFAM" id="SSF52777">
    <property type="entry name" value="CoA-dependent acyltransferases"/>
    <property type="match status" value="2"/>
</dbReference>
<reference evidence="6 7" key="1">
    <citation type="submission" date="2022-05" db="EMBL/GenBank/DDBJ databases">
        <authorList>
            <consortium name="Genoscope - CEA"/>
            <person name="William W."/>
        </authorList>
    </citation>
    <scope>NUCLEOTIDE SEQUENCE [LARGE SCALE GENOMIC DNA]</scope>
</reference>
<evidence type="ECO:0000259" key="5">
    <source>
        <dbReference type="Pfam" id="PF16911"/>
    </source>
</evidence>
<organism evidence="6 7">
    <name type="scientific">Pocillopora meandrina</name>
    <dbReference type="NCBI Taxonomy" id="46732"/>
    <lineage>
        <taxon>Eukaryota</taxon>
        <taxon>Metazoa</taxon>
        <taxon>Cnidaria</taxon>
        <taxon>Anthozoa</taxon>
        <taxon>Hexacorallia</taxon>
        <taxon>Scleractinia</taxon>
        <taxon>Astrocoeniina</taxon>
        <taxon>Pocilloporidae</taxon>
        <taxon>Pocillopora</taxon>
    </lineage>
</organism>
<feature type="compositionally biased region" description="Polar residues" evidence="4">
    <location>
        <begin position="686"/>
        <end position="697"/>
    </location>
</feature>
<dbReference type="Gene3D" id="3.30.559.10">
    <property type="entry name" value="Chloramphenicol acetyltransferase-like domain"/>
    <property type="match status" value="1"/>
</dbReference>
<dbReference type="PROSITE" id="PS50088">
    <property type="entry name" value="ANK_REPEAT"/>
    <property type="match status" value="2"/>
</dbReference>
<dbReference type="InterPro" id="IPR052058">
    <property type="entry name" value="Alcohol_O-acetyltransferase"/>
</dbReference>
<keyword evidence="7" id="KW-1185">Reference proteome</keyword>
<dbReference type="EMBL" id="CALNXJ010000016">
    <property type="protein sequence ID" value="CAH3117872.1"/>
    <property type="molecule type" value="Genomic_DNA"/>
</dbReference>
<keyword evidence="1" id="KW-0808">Transferase</keyword>
<dbReference type="GO" id="GO:0016746">
    <property type="term" value="F:acyltransferase activity"/>
    <property type="evidence" value="ECO:0007669"/>
    <property type="project" value="UniProtKB-KW"/>
</dbReference>
<feature type="region of interest" description="Disordered" evidence="4">
    <location>
        <begin position="679"/>
        <end position="704"/>
    </location>
</feature>
<dbReference type="InterPro" id="IPR036770">
    <property type="entry name" value="Ankyrin_rpt-contain_sf"/>
</dbReference>
<dbReference type="InterPro" id="IPR031641">
    <property type="entry name" value="PapA_C"/>
</dbReference>
<feature type="region of interest" description="Disordered" evidence="4">
    <location>
        <begin position="938"/>
        <end position="994"/>
    </location>
</feature>
<gene>
    <name evidence="6" type="ORF">PMEA_00007680</name>
</gene>
<dbReference type="InterPro" id="IPR002110">
    <property type="entry name" value="Ankyrin_rpt"/>
</dbReference>
<feature type="repeat" description="ANK" evidence="3">
    <location>
        <begin position="594"/>
        <end position="626"/>
    </location>
</feature>
<proteinExistence type="predicted"/>
<accession>A0AAU9WL63</accession>
<dbReference type="Gene3D" id="1.25.40.20">
    <property type="entry name" value="Ankyrin repeat-containing domain"/>
    <property type="match status" value="1"/>
</dbReference>
<dbReference type="Proteomes" id="UP001159428">
    <property type="component" value="Unassembled WGS sequence"/>
</dbReference>
<dbReference type="InterPro" id="IPR023213">
    <property type="entry name" value="CAT-like_dom_sf"/>
</dbReference>
<dbReference type="Pfam" id="PF16911">
    <property type="entry name" value="PapA_C"/>
    <property type="match status" value="1"/>
</dbReference>
<feature type="domain" description="Phthiocerol/phthiodiolone dimycocerosyl transferase C-terminal" evidence="5">
    <location>
        <begin position="304"/>
        <end position="411"/>
    </location>
</feature>
<keyword evidence="3" id="KW-0040">ANK repeat</keyword>
<dbReference type="SMART" id="SM00248">
    <property type="entry name" value="ANK"/>
    <property type="match status" value="5"/>
</dbReference>
<dbReference type="Pfam" id="PF12796">
    <property type="entry name" value="Ank_2"/>
    <property type="match status" value="2"/>
</dbReference>
<dbReference type="PANTHER" id="PTHR28037">
    <property type="entry name" value="ALCOHOL O-ACETYLTRANSFERASE 1-RELATED"/>
    <property type="match status" value="1"/>
</dbReference>
<comment type="caution">
    <text evidence="6">The sequence shown here is derived from an EMBL/GenBank/DDBJ whole genome shotgun (WGS) entry which is preliminary data.</text>
</comment>
<evidence type="ECO:0000313" key="7">
    <source>
        <dbReference type="Proteomes" id="UP001159428"/>
    </source>
</evidence>
<feature type="repeat" description="ANK" evidence="3">
    <location>
        <begin position="526"/>
        <end position="559"/>
    </location>
</feature>
<dbReference type="PROSITE" id="PS50297">
    <property type="entry name" value="ANK_REP_REGION"/>
    <property type="match status" value="1"/>
</dbReference>
<protein>
    <recommendedName>
        <fullName evidence="5">Phthiocerol/phthiodiolone dimycocerosyl transferase C-terminal domain-containing protein</fullName>
    </recommendedName>
</protein>
<keyword evidence="2" id="KW-0012">Acyltransferase</keyword>
<sequence length="994" mass="111829">MFWATLELLSNYLPEIGLTGVYAVAILTFIGFCSDRIRQRKNQQNAIDSDYQIGRRLGLFESTIDDLHSYGGGLQSVVLLLKSKVSLQQTIVRQTLERLPRKHTILRMRVREVAVHGRTKAVKCFIEMDEPYAIDFYIKSKQARNWESSFEKELSTPFQTSDGPLWRARLFKEEYDAKERCFLNTLLFSVHQLIADDTALLNLCGDFLDFLNMESGKVDNDIKTTSVPLYPPISDLLKHHITLTQLDKVLLSLKPIFTRLLYKIVGKPRNQFTAVIPPTSLCDPTILRKTCILPRNLPKCSISELVEKCKENKCTVHGMLTAAASVAIATMLQNGDLRIPMSIPLSFSVNVRQECQPPISSKDMGCFTLDCGLKILVPVLQDIHEHFWKFAQKCTQQVRQAVASGKHHAYLKELHLLDIDFAKKMYKVSKNKKTAGRLNRLCHVSNLGKQTFGKEGETKAYECNGVYFAGAGHNFGPVFSNNLVTIDAHMAARHVPQISYTQEGHLNCLAWLAKHSGTFHREMSVDGMTAVHAAALEGHLGCLVFLLSSTGCSALARDRTANTPLHYAAACGRRSCVEWLLGNISSVGNERNKLGSSPLHVAAQNGHLEVVKLLVRAGAAIKLRDRLGRTPFDVAIESGNGACANLLYKAETFSIQGMNGLISGHHSLKRVRFERKAIERDRRSEQASTHQQSQQLSPDHKLLGRGNTIQNQHLLYKNSVDAISMNHYSNLRMESDGSKSPKGVAPTDQRYAGRLSRGLDPSSEDLHVKSHATRSSLIPWSRVYQMTQSTELLPNHHQSKVYSSYSLSDASGRDDSSPERQFTSSQHYVVTNYEDVSSEKRSTSFFSRIVSWRKNKDLFSGDFDRFDDIVETGTEGENFIKRLYKFSKRKVTRSSSFALESLPDNVLRERRNSFVVSGNDEFLSGIVSNSVGDPCKQEEKGEKLVQHTHKEETSTSDVYRARGNSSKNEKTSRDAKKTRKRHKETIPRENSLIW</sequence>
<dbReference type="AlphaFoldDB" id="A0AAU9WL63"/>
<evidence type="ECO:0000256" key="3">
    <source>
        <dbReference type="PROSITE-ProRule" id="PRU00023"/>
    </source>
</evidence>
<evidence type="ECO:0000256" key="4">
    <source>
        <dbReference type="SAM" id="MobiDB-lite"/>
    </source>
</evidence>
<name>A0AAU9WL63_9CNID</name>
<feature type="region of interest" description="Disordered" evidence="4">
    <location>
        <begin position="804"/>
        <end position="823"/>
    </location>
</feature>
<dbReference type="SUPFAM" id="SSF48403">
    <property type="entry name" value="Ankyrin repeat"/>
    <property type="match status" value="1"/>
</dbReference>
<evidence type="ECO:0000256" key="2">
    <source>
        <dbReference type="ARBA" id="ARBA00023315"/>
    </source>
</evidence>
<dbReference type="PANTHER" id="PTHR28037:SF1">
    <property type="entry name" value="ALCOHOL O-ACETYLTRANSFERASE 1-RELATED"/>
    <property type="match status" value="1"/>
</dbReference>